<reference evidence="2" key="2">
    <citation type="submission" date="2019-01" db="EMBL/GenBank/DDBJ databases">
        <authorList>
            <consortium name="NCBI Pathogen Detection Project"/>
        </authorList>
    </citation>
    <scope>NUCLEOTIDE SEQUENCE</scope>
    <source>
        <strain evidence="2">BCW_3452</strain>
    </source>
</reference>
<gene>
    <name evidence="2" type="ORF">I7730_20270</name>
</gene>
<evidence type="ECO:0000259" key="1">
    <source>
        <dbReference type="Pfam" id="PF08878"/>
    </source>
</evidence>
<feature type="domain" description="Anti-bacteriophage protein A/HamA C-terminal" evidence="1">
    <location>
        <begin position="19"/>
        <end position="291"/>
    </location>
</feature>
<dbReference type="AlphaFoldDB" id="A0A8H9N3E6"/>
<name>A0A8H9N3E6_VIBVL</name>
<protein>
    <submittedName>
        <fullName evidence="2">DUF1837 domain-containing protein</fullName>
    </submittedName>
</protein>
<dbReference type="InterPro" id="IPR014976">
    <property type="entry name" value="AbpA_HamA_C"/>
</dbReference>
<proteinExistence type="predicted"/>
<sequence length="291" mass="33941">MKFDHLLSNTESLMNQIYWFKQDIDSPKGASHRGVSIKYVDIQERRSSFIRELKSTALNWVYSTSKYNQLFAQEMQARNGDVQNTCSYLMQVADQKFRKGCPQGQYGELLLFNFIQHFFRAPPLLRKMSLTTNPGLERHGADAIHYREDDSNKCFILGESKCYESKYKFNEALQASINSIVDSFENIDNELILYQLDDFIDPNLQDIARQLKDGTLESPRFELVCLIAYEETQKVDGLTQTEIQDKIESCLAYRWQNVNENLYSGVRQAIVERIHYVVFPTWSLSDLLNEF</sequence>
<dbReference type="Proteomes" id="UP000863257">
    <property type="component" value="Unassembled WGS sequence"/>
</dbReference>
<evidence type="ECO:0000313" key="2">
    <source>
        <dbReference type="EMBL" id="HAS8542129.1"/>
    </source>
</evidence>
<organism evidence="2">
    <name type="scientific">Vibrio vulnificus</name>
    <dbReference type="NCBI Taxonomy" id="672"/>
    <lineage>
        <taxon>Bacteria</taxon>
        <taxon>Pseudomonadati</taxon>
        <taxon>Pseudomonadota</taxon>
        <taxon>Gammaproteobacteria</taxon>
        <taxon>Vibrionales</taxon>
        <taxon>Vibrionaceae</taxon>
        <taxon>Vibrio</taxon>
    </lineage>
</organism>
<dbReference type="EMBL" id="DACRBY010000031">
    <property type="protein sequence ID" value="HAS8542129.1"/>
    <property type="molecule type" value="Genomic_DNA"/>
</dbReference>
<dbReference type="Pfam" id="PF08878">
    <property type="entry name" value="HamA"/>
    <property type="match status" value="1"/>
</dbReference>
<accession>A0A8H9N3E6</accession>
<comment type="caution">
    <text evidence="2">The sequence shown here is derived from an EMBL/GenBank/DDBJ whole genome shotgun (WGS) entry which is preliminary data.</text>
</comment>
<reference evidence="2" key="1">
    <citation type="journal article" date="2018" name="Genome Biol.">
        <title>SKESA: strategic k-mer extension for scrupulous assemblies.</title>
        <authorList>
            <person name="Souvorov A."/>
            <person name="Agarwala R."/>
            <person name="Lipman D.J."/>
        </authorList>
    </citation>
    <scope>NUCLEOTIDE SEQUENCE</scope>
    <source>
        <strain evidence="2">BCW_3452</strain>
    </source>
</reference>